<dbReference type="Gene3D" id="3.40.50.2000">
    <property type="entry name" value="Glycogen Phosphorylase B"/>
    <property type="match status" value="2"/>
</dbReference>
<dbReference type="EMBL" id="CP042829">
    <property type="protein sequence ID" value="QFG03622.1"/>
    <property type="molecule type" value="Genomic_DNA"/>
</dbReference>
<feature type="domain" description="Glycosyltransferase subfamily 4-like N-terminal" evidence="1">
    <location>
        <begin position="39"/>
        <end position="199"/>
    </location>
</feature>
<dbReference type="Pfam" id="PF13439">
    <property type="entry name" value="Glyco_transf_4"/>
    <property type="match status" value="1"/>
</dbReference>
<dbReference type="InterPro" id="IPR028098">
    <property type="entry name" value="Glyco_trans_4-like_N"/>
</dbReference>
<reference evidence="2 3" key="2">
    <citation type="submission" date="2019-10" db="EMBL/GenBank/DDBJ databases">
        <title>Thermopilla bonchosmolovskayae gen. nov., sp. nov., a moderately thermophilic Chloroflexi bacterium from a Chukotka hot spring (Arctic, Russia), representing a novel classis Thermopillaia, which include previously uncultivated lineage OLB14.</title>
        <authorList>
            <person name="Kochetkova T.V."/>
            <person name="Zayulina K.S."/>
            <person name="Zhigarkov V.S."/>
            <person name="Minaev N.V."/>
            <person name="Novikov A."/>
            <person name="Toshchakov S.V."/>
            <person name="Elcheninov A.G."/>
            <person name="Kublanov I.V."/>
        </authorList>
    </citation>
    <scope>NUCLEOTIDE SEQUENCE [LARGE SCALE GENOMIC DNA]</scope>
    <source>
        <strain evidence="2 3">3753O</strain>
    </source>
</reference>
<dbReference type="Proteomes" id="UP000326331">
    <property type="component" value="Chromosome"/>
</dbReference>
<evidence type="ECO:0000313" key="3">
    <source>
        <dbReference type="Proteomes" id="UP000326331"/>
    </source>
</evidence>
<evidence type="ECO:0000313" key="2">
    <source>
        <dbReference type="EMBL" id="QFG03622.1"/>
    </source>
</evidence>
<dbReference type="Pfam" id="PF13692">
    <property type="entry name" value="Glyco_trans_1_4"/>
    <property type="match status" value="1"/>
</dbReference>
<keyword evidence="3" id="KW-1185">Reference proteome</keyword>
<evidence type="ECO:0000259" key="1">
    <source>
        <dbReference type="Pfam" id="PF13439"/>
    </source>
</evidence>
<gene>
    <name evidence="2" type="ORF">Tbon_10035</name>
</gene>
<reference evidence="2 3" key="1">
    <citation type="submission" date="2019-08" db="EMBL/GenBank/DDBJ databases">
        <authorList>
            <person name="Toschakov S.V."/>
        </authorList>
    </citation>
    <scope>NUCLEOTIDE SEQUENCE [LARGE SCALE GENOMIC DNA]</scope>
    <source>
        <strain evidence="2 3">3753O</strain>
    </source>
</reference>
<dbReference type="CDD" id="cd03814">
    <property type="entry name" value="GT4-like"/>
    <property type="match status" value="1"/>
</dbReference>
<dbReference type="PANTHER" id="PTHR45947">
    <property type="entry name" value="SULFOQUINOVOSYL TRANSFERASE SQD2"/>
    <property type="match status" value="1"/>
</dbReference>
<sequence length="403" mass="43172">MGRSGLRDEPLPARAGCSGGRVRAVRVLLATDSFPPKIDGVSDTAATVARVLRQLGHTPRVVAPAPGPGMVEGARVARIGSVPAPLYPELRLGLALDRVARIARARWDGAIVFTPGPIGATAALALRGETPLLNIYTTDIPRYLQTYGMHRFVGAATWLLRRMAERAERTLCPTRFVEEELRTMGFPRLEVWGRGVDTELFNPGRRSAAMRARLTGGEPGRPLVLYVGRLAKEKRLETLAEVVETLPEVRLALVGDGPERARLEELFAGRPVVFTGYLRGVELAEAFASADVFVFPSWTDTFGQVVLQAMACGLPPVVVTGSATAELVPPGVCGLHVAPGRPGALAAAVRRLVEDGGMRRSMGLAAAAHARRYSWEALVLRLVELLSPGDAPGQVDVPPPFAK</sequence>
<proteinExistence type="predicted"/>
<accession>A0ABX6C318</accession>
<organism evidence="2 3">
    <name type="scientific">Tepidiforma bonchosmolovskayae</name>
    <dbReference type="NCBI Taxonomy" id="2601677"/>
    <lineage>
        <taxon>Bacteria</taxon>
        <taxon>Bacillati</taxon>
        <taxon>Chloroflexota</taxon>
        <taxon>Tepidiformia</taxon>
        <taxon>Tepidiformales</taxon>
        <taxon>Tepidiformaceae</taxon>
        <taxon>Tepidiforma</taxon>
    </lineage>
</organism>
<dbReference type="InterPro" id="IPR050194">
    <property type="entry name" value="Glycosyltransferase_grp1"/>
</dbReference>
<name>A0ABX6C318_9CHLR</name>
<protein>
    <submittedName>
        <fullName evidence="2">Glycosyltransferase family 1 protein</fullName>
    </submittedName>
</protein>
<dbReference type="PANTHER" id="PTHR45947:SF3">
    <property type="entry name" value="SULFOQUINOVOSYL TRANSFERASE SQD2"/>
    <property type="match status" value="1"/>
</dbReference>
<dbReference type="SUPFAM" id="SSF53756">
    <property type="entry name" value="UDP-Glycosyltransferase/glycogen phosphorylase"/>
    <property type="match status" value="1"/>
</dbReference>